<dbReference type="EMBL" id="CP042905">
    <property type="protein sequence ID" value="QEE16348.1"/>
    <property type="molecule type" value="Genomic_DNA"/>
</dbReference>
<dbReference type="AlphaFoldDB" id="A0A5B9DB27"/>
<reference evidence="1" key="1">
    <citation type="journal article" date="2020" name="Nature">
        <title>Isolation of an archaeon at the prokaryote-eukaryote interface.</title>
        <authorList>
            <person name="Imachi H."/>
            <person name="Nobu M.K."/>
            <person name="Nakahara N."/>
            <person name="Morono Y."/>
            <person name="Ogawara M."/>
            <person name="Takaki Y."/>
            <person name="Takano Y."/>
            <person name="Uematsu K."/>
            <person name="Ikuta T."/>
            <person name="Ito M."/>
            <person name="Matsui Y."/>
            <person name="Miyazaki M."/>
            <person name="Murata K."/>
            <person name="Saito Y."/>
            <person name="Sakai S."/>
            <person name="Song C."/>
            <person name="Tasumi E."/>
            <person name="Yamanaka Y."/>
            <person name="Yamaguchi T."/>
            <person name="Kamagata Y."/>
            <person name="Tamaki H."/>
            <person name="Takai K."/>
        </authorList>
    </citation>
    <scope>NUCLEOTIDE SEQUENCE [LARGE SCALE GENOMIC DNA]</scope>
    <source>
        <strain evidence="1">MK-D1</strain>
    </source>
</reference>
<gene>
    <name evidence="1" type="ORF">DSAG12_02178</name>
</gene>
<evidence type="ECO:0000313" key="1">
    <source>
        <dbReference type="EMBL" id="QEE16348.1"/>
    </source>
</evidence>
<organism evidence="1">
    <name type="scientific">Promethearchaeum syntrophicum</name>
    <dbReference type="NCBI Taxonomy" id="2594042"/>
    <lineage>
        <taxon>Archaea</taxon>
        <taxon>Promethearchaeati</taxon>
        <taxon>Promethearchaeota</taxon>
        <taxon>Promethearchaeia</taxon>
        <taxon>Promethearchaeales</taxon>
        <taxon>Promethearchaeaceae</taxon>
        <taxon>Promethearchaeum</taxon>
    </lineage>
</organism>
<sequence>MASVAKLETPKKPHRKSLPKMCNSVDEFYALYDEDGFMVGDSDRHRAYHVKIIRPTTMHHANIVVSLYKEIYQGTYPYLEMLDPTYVKESFADPKCYWGIFRIEQGSPEAGTDVGCFTIVNDFNTCTAYFRGLNVLPQFHKKVGVRELATSMCVHFLNATMGRIDKWYIEARTAHNKVQYISRLAGCKTQALLLNKDYFLGKKESDCLQVAYWDHALESRRVIPKSILPEILPFYYRAQQMHNLPHMKRLEMTPIKFETEDLDYHETFRILTKVKLSATRDKYGYVSLSIKDPHTGSFLTALHTESVKNIEKIKYHCTDVSVLAGFYLLLKNYSLRQKVEYVEWQVPVSDVVACKFLFGQNFTIMGYIPAWIPSWERVLMFEDAVVLTWTSGDSEIENIKLLPEGEDLLNLISMNHDISQNPLILPEIEQIITPTQIEII</sequence>
<accession>A0A5B9DB27</accession>
<name>A0A5B9DB27_9ARCH</name>
<proteinExistence type="predicted"/>
<protein>
    <submittedName>
        <fullName evidence="1">Uncharacterized protein</fullName>
    </submittedName>
</protein>